<dbReference type="InterPro" id="IPR050492">
    <property type="entry name" value="Bact_metal-bind_prot9"/>
</dbReference>
<dbReference type="EMBL" id="MHNI01000031">
    <property type="protein sequence ID" value="OGZ41331.1"/>
    <property type="molecule type" value="Genomic_DNA"/>
</dbReference>
<gene>
    <name evidence="7" type="ORF">A2W41_01240</name>
</gene>
<dbReference type="GO" id="GO:0007155">
    <property type="term" value="P:cell adhesion"/>
    <property type="evidence" value="ECO:0007669"/>
    <property type="project" value="InterPro"/>
</dbReference>
<dbReference type="GO" id="GO:0030001">
    <property type="term" value="P:metal ion transport"/>
    <property type="evidence" value="ECO:0007669"/>
    <property type="project" value="InterPro"/>
</dbReference>
<keyword evidence="6" id="KW-0812">Transmembrane</keyword>
<organism evidence="7 8">
    <name type="scientific">Candidatus Ryanbacteria bacterium RIFCSPHIGHO2_01_45_13</name>
    <dbReference type="NCBI Taxonomy" id="1802112"/>
    <lineage>
        <taxon>Bacteria</taxon>
        <taxon>Candidatus Ryaniibacteriota</taxon>
    </lineage>
</organism>
<comment type="similarity">
    <text evidence="1 4">Belongs to the bacterial solute-binding protein 9 family.</text>
</comment>
<accession>A0A1G2FUR9</accession>
<dbReference type="GO" id="GO:0046872">
    <property type="term" value="F:metal ion binding"/>
    <property type="evidence" value="ECO:0007669"/>
    <property type="project" value="InterPro"/>
</dbReference>
<dbReference type="SUPFAM" id="SSF53807">
    <property type="entry name" value="Helical backbone' metal receptor"/>
    <property type="match status" value="1"/>
</dbReference>
<keyword evidence="5" id="KW-0175">Coiled coil</keyword>
<evidence type="ECO:0000256" key="1">
    <source>
        <dbReference type="ARBA" id="ARBA00011028"/>
    </source>
</evidence>
<dbReference type="Proteomes" id="UP000176700">
    <property type="component" value="Unassembled WGS sequence"/>
</dbReference>
<keyword evidence="6" id="KW-0472">Membrane</keyword>
<keyword evidence="3" id="KW-0732">Signal</keyword>
<evidence type="ECO:0000256" key="4">
    <source>
        <dbReference type="RuleBase" id="RU003512"/>
    </source>
</evidence>
<dbReference type="InterPro" id="IPR006129">
    <property type="entry name" value="AdhesinB"/>
</dbReference>
<evidence type="ECO:0000256" key="2">
    <source>
        <dbReference type="ARBA" id="ARBA00022448"/>
    </source>
</evidence>
<keyword evidence="6" id="KW-1133">Transmembrane helix</keyword>
<proteinExistence type="inferred from homology"/>
<evidence type="ECO:0000256" key="6">
    <source>
        <dbReference type="SAM" id="Phobius"/>
    </source>
</evidence>
<feature type="coiled-coil region" evidence="5">
    <location>
        <begin position="189"/>
        <end position="220"/>
    </location>
</feature>
<name>A0A1G2FUR9_9BACT</name>
<dbReference type="PANTHER" id="PTHR42953:SF3">
    <property type="entry name" value="HIGH-AFFINITY ZINC UPTAKE SYSTEM PROTEIN ZNUA"/>
    <property type="match status" value="1"/>
</dbReference>
<dbReference type="InterPro" id="IPR006128">
    <property type="entry name" value="Lipoprotein_PsaA-like"/>
</dbReference>
<evidence type="ECO:0000256" key="5">
    <source>
        <dbReference type="SAM" id="Coils"/>
    </source>
</evidence>
<evidence type="ECO:0008006" key="9">
    <source>
        <dbReference type="Google" id="ProtNLM"/>
    </source>
</evidence>
<dbReference type="InterPro" id="IPR006127">
    <property type="entry name" value="ZnuA-like"/>
</dbReference>
<sequence>MSTQIFNRVKQKRIIELLVIAGFIFIGLLSFFWGSGIFAPKETPVSQSESGLRVLTTFFPMYDFAKQVGGSRIGLDMLFSQTPEVSSFLPADIQKINNADMVIKNGAGLEPVLDDLIASSDHTDIEVIDTSKGITTITPTKGIELKEGEWHKEDEHGPVDPHIWLDPNNAIIQVGNIRDAFIANDPENADLYHKNAERYIEELRALDQEIREAIAKLSKKDFIAFHSAFQYFAKRYGLNEAATIEEFPGKEPSPRYLSEVIKLIRELGITAIFSEPQFSPKVVEVIARDLNLKVYALDPVETGNLAKDSYIFIMQKNLELLKEALQ</sequence>
<protein>
    <recommendedName>
        <fullName evidence="9">ABC transporter substrate-binding protein</fullName>
    </recommendedName>
</protein>
<reference evidence="7 8" key="1">
    <citation type="journal article" date="2016" name="Nat. Commun.">
        <title>Thousands of microbial genomes shed light on interconnected biogeochemical processes in an aquifer system.</title>
        <authorList>
            <person name="Anantharaman K."/>
            <person name="Brown C.T."/>
            <person name="Hug L.A."/>
            <person name="Sharon I."/>
            <person name="Castelle C.J."/>
            <person name="Probst A.J."/>
            <person name="Thomas B.C."/>
            <person name="Singh A."/>
            <person name="Wilkins M.J."/>
            <person name="Karaoz U."/>
            <person name="Brodie E.L."/>
            <person name="Williams K.H."/>
            <person name="Hubbard S.S."/>
            <person name="Banfield J.F."/>
        </authorList>
    </citation>
    <scope>NUCLEOTIDE SEQUENCE [LARGE SCALE GENOMIC DNA]</scope>
</reference>
<evidence type="ECO:0000313" key="7">
    <source>
        <dbReference type="EMBL" id="OGZ41331.1"/>
    </source>
</evidence>
<feature type="transmembrane region" description="Helical" evidence="6">
    <location>
        <begin position="14"/>
        <end position="34"/>
    </location>
</feature>
<dbReference type="PANTHER" id="PTHR42953">
    <property type="entry name" value="HIGH-AFFINITY ZINC UPTAKE SYSTEM PROTEIN ZNUA-RELATED"/>
    <property type="match status" value="1"/>
</dbReference>
<dbReference type="PRINTS" id="PR00690">
    <property type="entry name" value="ADHESNFAMILY"/>
</dbReference>
<dbReference type="AlphaFoldDB" id="A0A1G2FUR9"/>
<comment type="caution">
    <text evidence="7">The sequence shown here is derived from an EMBL/GenBank/DDBJ whole genome shotgun (WGS) entry which is preliminary data.</text>
</comment>
<dbReference type="Pfam" id="PF01297">
    <property type="entry name" value="ZnuA"/>
    <property type="match status" value="1"/>
</dbReference>
<dbReference type="PRINTS" id="PR00691">
    <property type="entry name" value="ADHESINB"/>
</dbReference>
<dbReference type="Gene3D" id="3.40.50.1980">
    <property type="entry name" value="Nitrogenase molybdenum iron protein domain"/>
    <property type="match status" value="2"/>
</dbReference>
<evidence type="ECO:0000256" key="3">
    <source>
        <dbReference type="ARBA" id="ARBA00022729"/>
    </source>
</evidence>
<keyword evidence="2 4" id="KW-0813">Transport</keyword>
<evidence type="ECO:0000313" key="8">
    <source>
        <dbReference type="Proteomes" id="UP000176700"/>
    </source>
</evidence>